<dbReference type="AlphaFoldDB" id="A0A5M4FEC7"/>
<feature type="domain" description="Putative zinc-finger" evidence="1">
    <location>
        <begin position="11"/>
        <end position="44"/>
    </location>
</feature>
<dbReference type="OrthoDB" id="3267840at2"/>
<dbReference type="Proteomes" id="UP000380867">
    <property type="component" value="Unassembled WGS sequence"/>
</dbReference>
<proteinExistence type="predicted"/>
<keyword evidence="3" id="KW-1185">Reference proteome</keyword>
<name>A0A5M4FEC7_9ACTN</name>
<dbReference type="RefSeq" id="WP_149689144.1">
    <property type="nucleotide sequence ID" value="NZ_SDPQ02000002.1"/>
</dbReference>
<dbReference type="Pfam" id="PF13490">
    <property type="entry name" value="zf-HC2"/>
    <property type="match status" value="1"/>
</dbReference>
<gene>
    <name evidence="2" type="primary">rsrA</name>
    <name evidence="2" type="ORF">ESP70_010100</name>
</gene>
<comment type="caution">
    <text evidence="2">The sequence shown here is derived from an EMBL/GenBank/DDBJ whole genome shotgun (WGS) entry which is preliminary data.</text>
</comment>
<evidence type="ECO:0000259" key="1">
    <source>
        <dbReference type="Pfam" id="PF13490"/>
    </source>
</evidence>
<protein>
    <submittedName>
        <fullName evidence="2">Mycothiol system anti-sigma-R factor</fullName>
    </submittedName>
</protein>
<reference evidence="2" key="1">
    <citation type="submission" date="2019-09" db="EMBL/GenBank/DDBJ databases">
        <authorList>
            <person name="Li J."/>
        </authorList>
    </citation>
    <scope>NUCLEOTIDE SEQUENCE [LARGE SCALE GENOMIC DNA]</scope>
    <source>
        <strain evidence="2">JCM 14732</strain>
    </source>
</reference>
<accession>A0A5M4FEC7</accession>
<dbReference type="InterPro" id="IPR024020">
    <property type="entry name" value="Anit_sigma_mycothiol_RsrA"/>
</dbReference>
<dbReference type="NCBIfam" id="TIGR03988">
    <property type="entry name" value="antisig_RsrA"/>
    <property type="match status" value="1"/>
</dbReference>
<dbReference type="EMBL" id="SDPQ02000002">
    <property type="protein sequence ID" value="KAA1397697.1"/>
    <property type="molecule type" value="Genomic_DNA"/>
</dbReference>
<dbReference type="InterPro" id="IPR027383">
    <property type="entry name" value="Znf_put"/>
</dbReference>
<evidence type="ECO:0000313" key="3">
    <source>
        <dbReference type="Proteomes" id="UP000380867"/>
    </source>
</evidence>
<organism evidence="2 3">
    <name type="scientific">Aeromicrobium ginsengisoli</name>
    <dbReference type="NCBI Taxonomy" id="363867"/>
    <lineage>
        <taxon>Bacteria</taxon>
        <taxon>Bacillati</taxon>
        <taxon>Actinomycetota</taxon>
        <taxon>Actinomycetes</taxon>
        <taxon>Propionibacteriales</taxon>
        <taxon>Nocardioidaceae</taxon>
        <taxon>Aeromicrobium</taxon>
    </lineage>
</organism>
<sequence length="91" mass="10249">MSNDPCEGPDCEKALENLYLFIDQEIDTASCAEIQAHIDGCSDCLSEYDLERVVKSLVSRSCSEVAPEPLREKVLFSIRKVHIEITEQRST</sequence>
<evidence type="ECO:0000313" key="2">
    <source>
        <dbReference type="EMBL" id="KAA1397697.1"/>
    </source>
</evidence>